<evidence type="ECO:0000313" key="2">
    <source>
        <dbReference type="EMBL" id="TJZ53734.1"/>
    </source>
</evidence>
<accession>A0A4U0NU06</accession>
<organism evidence="2 3">
    <name type="scientific">Sphingobacterium olei</name>
    <dbReference type="NCBI Taxonomy" id="2571155"/>
    <lineage>
        <taxon>Bacteria</taxon>
        <taxon>Pseudomonadati</taxon>
        <taxon>Bacteroidota</taxon>
        <taxon>Sphingobacteriia</taxon>
        <taxon>Sphingobacteriales</taxon>
        <taxon>Sphingobacteriaceae</taxon>
        <taxon>Sphingobacterium</taxon>
    </lineage>
</organism>
<reference evidence="2 3" key="1">
    <citation type="submission" date="2019-04" db="EMBL/GenBank/DDBJ databases">
        <title>Sphingobacterium olei sp. nov., isolated from oil-contaminated soil.</title>
        <authorList>
            <person name="Liu B."/>
        </authorList>
    </citation>
    <scope>NUCLEOTIDE SEQUENCE [LARGE SCALE GENOMIC DNA]</scope>
    <source>
        <strain evidence="2 3">HAL-9</strain>
    </source>
</reference>
<evidence type="ECO:0000313" key="3">
    <source>
        <dbReference type="Proteomes" id="UP000306808"/>
    </source>
</evidence>
<dbReference type="Proteomes" id="UP000306808">
    <property type="component" value="Unassembled WGS sequence"/>
</dbReference>
<evidence type="ECO:0008006" key="4">
    <source>
        <dbReference type="Google" id="ProtNLM"/>
    </source>
</evidence>
<keyword evidence="3" id="KW-1185">Reference proteome</keyword>
<dbReference type="OrthoDB" id="1348500at2"/>
<dbReference type="RefSeq" id="WP_136902525.1">
    <property type="nucleotide sequence ID" value="NZ_SUME01000007.1"/>
</dbReference>
<sequence>MKQRFLPLRCFNPILLVRWPFLLLVSILFPICHSASAQTNATHLSDHKPLMNPIWEVIDKLMYKVSKENGKTIYTPHFPAELQRLDGKEVTLKGYMVPIKPGRSHHFFLLSVLPIYQCMFCGQNGIPPMVEINMVNEKKVIFTDQVTTIRGKIYLNAKDSKRTEVQIH</sequence>
<dbReference type="AlphaFoldDB" id="A0A4U0NU06"/>
<evidence type="ECO:0000256" key="1">
    <source>
        <dbReference type="SAM" id="SignalP"/>
    </source>
</evidence>
<feature type="chain" id="PRO_5020339980" description="DUF3299 domain-containing protein" evidence="1">
    <location>
        <begin position="38"/>
        <end position="168"/>
    </location>
</feature>
<protein>
    <recommendedName>
        <fullName evidence="4">DUF3299 domain-containing protein</fullName>
    </recommendedName>
</protein>
<comment type="caution">
    <text evidence="2">The sequence shown here is derived from an EMBL/GenBank/DDBJ whole genome shotgun (WGS) entry which is preliminary data.</text>
</comment>
<name>A0A4U0NU06_9SPHI</name>
<dbReference type="EMBL" id="SUME01000007">
    <property type="protein sequence ID" value="TJZ53734.1"/>
    <property type="molecule type" value="Genomic_DNA"/>
</dbReference>
<proteinExistence type="predicted"/>
<dbReference type="Gene3D" id="2.40.50.870">
    <property type="entry name" value="Protein of unknown function (DUF3299)"/>
    <property type="match status" value="1"/>
</dbReference>
<gene>
    <name evidence="2" type="ORF">FAZ15_17060</name>
</gene>
<feature type="signal peptide" evidence="1">
    <location>
        <begin position="1"/>
        <end position="37"/>
    </location>
</feature>
<keyword evidence="1" id="KW-0732">Signal</keyword>